<keyword evidence="4 10" id="KW-0347">Helicase</keyword>
<dbReference type="RefSeq" id="XP_003063044.1">
    <property type="nucleotide sequence ID" value="XM_003062998.1"/>
</dbReference>
<feature type="compositionally biased region" description="Low complexity" evidence="7">
    <location>
        <begin position="735"/>
        <end position="747"/>
    </location>
</feature>
<dbReference type="FunFam" id="3.40.50.300:FF:000145">
    <property type="entry name" value="probable ATP-dependent RNA helicase DHX40"/>
    <property type="match status" value="1"/>
</dbReference>
<dbReference type="EC" id="3.6.4.13" evidence="1"/>
<evidence type="ECO:0000256" key="6">
    <source>
        <dbReference type="ARBA" id="ARBA00047984"/>
    </source>
</evidence>
<dbReference type="CDD" id="cd17917">
    <property type="entry name" value="DEXHc_RHA-like"/>
    <property type="match status" value="1"/>
</dbReference>
<dbReference type="SMART" id="SM00382">
    <property type="entry name" value="AAA"/>
    <property type="match status" value="1"/>
</dbReference>
<feature type="domain" description="Helicase C-terminal" evidence="9">
    <location>
        <begin position="229"/>
        <end position="410"/>
    </location>
</feature>
<dbReference type="EMBL" id="GG663747">
    <property type="protein sequence ID" value="EEH52983.1"/>
    <property type="molecule type" value="Genomic_DNA"/>
</dbReference>
<dbReference type="OrthoDB" id="10253254at2759"/>
<accession>C1N4R7</accession>
<dbReference type="SUPFAM" id="SSF52540">
    <property type="entry name" value="P-loop containing nucleoside triphosphate hydrolases"/>
    <property type="match status" value="1"/>
</dbReference>
<keyword evidence="5" id="KW-0067">ATP-binding</keyword>
<dbReference type="Pfam" id="PF07717">
    <property type="entry name" value="OB_NTP_bind"/>
    <property type="match status" value="1"/>
</dbReference>
<dbReference type="PROSITE" id="PS00690">
    <property type="entry name" value="DEAH_ATP_HELICASE"/>
    <property type="match status" value="1"/>
</dbReference>
<feature type="compositionally biased region" description="Basic and acidic residues" evidence="7">
    <location>
        <begin position="749"/>
        <end position="770"/>
    </location>
</feature>
<dbReference type="SMART" id="SM00487">
    <property type="entry name" value="DEXDc"/>
    <property type="match status" value="1"/>
</dbReference>
<gene>
    <name evidence="10" type="ORF">MICPUCDRAFT_71074</name>
</gene>
<feature type="region of interest" description="Disordered" evidence="7">
    <location>
        <begin position="732"/>
        <end position="770"/>
    </location>
</feature>
<dbReference type="AlphaFoldDB" id="C1N4R7"/>
<keyword evidence="2" id="KW-0547">Nucleotide-binding</keyword>
<dbReference type="OMA" id="NRFIICE"/>
<evidence type="ECO:0000259" key="8">
    <source>
        <dbReference type="PROSITE" id="PS51192"/>
    </source>
</evidence>
<dbReference type="GeneID" id="9688279"/>
<dbReference type="Pfam" id="PF21010">
    <property type="entry name" value="HA2_C"/>
    <property type="match status" value="1"/>
</dbReference>
<protein>
    <recommendedName>
        <fullName evidence="1">RNA helicase</fullName>
        <ecNumber evidence="1">3.6.4.13</ecNumber>
    </recommendedName>
</protein>
<dbReference type="Pfam" id="PF00271">
    <property type="entry name" value="Helicase_C"/>
    <property type="match status" value="1"/>
</dbReference>
<dbReference type="KEGG" id="mpp:MICPUCDRAFT_71074"/>
<evidence type="ECO:0000256" key="4">
    <source>
        <dbReference type="ARBA" id="ARBA00022806"/>
    </source>
</evidence>
<evidence type="ECO:0000313" key="11">
    <source>
        <dbReference type="Proteomes" id="UP000001876"/>
    </source>
</evidence>
<dbReference type="PROSITE" id="PS51194">
    <property type="entry name" value="HELICASE_CTER"/>
    <property type="match status" value="1"/>
</dbReference>
<keyword evidence="3" id="KW-0378">Hydrolase</keyword>
<evidence type="ECO:0000259" key="9">
    <source>
        <dbReference type="PROSITE" id="PS51194"/>
    </source>
</evidence>
<dbReference type="CDD" id="cd18791">
    <property type="entry name" value="SF2_C_RHA"/>
    <property type="match status" value="1"/>
</dbReference>
<dbReference type="GO" id="GO:0003724">
    <property type="term" value="F:RNA helicase activity"/>
    <property type="evidence" value="ECO:0007669"/>
    <property type="project" value="UniProtKB-EC"/>
</dbReference>
<dbReference type="FunFam" id="3.40.50.300:FF:001922">
    <property type="entry name" value="DEAH (Asp-Glu-Ala-His) box polypeptide 29"/>
    <property type="match status" value="1"/>
</dbReference>
<dbReference type="InterPro" id="IPR007502">
    <property type="entry name" value="Helicase-assoc_dom"/>
</dbReference>
<dbReference type="PANTHER" id="PTHR18934">
    <property type="entry name" value="ATP-DEPENDENT RNA HELICASE"/>
    <property type="match status" value="1"/>
</dbReference>
<dbReference type="GO" id="GO:0003723">
    <property type="term" value="F:RNA binding"/>
    <property type="evidence" value="ECO:0007669"/>
    <property type="project" value="TreeGrafter"/>
</dbReference>
<dbReference type="PANTHER" id="PTHR18934:SF234">
    <property type="entry name" value="PRE-MRNA-SPLICING FACTOR ATP-DEPENDENT RNA HELICASE DEAH4-RELATED"/>
    <property type="match status" value="1"/>
</dbReference>
<dbReference type="eggNOG" id="KOG0922">
    <property type="taxonomic scope" value="Eukaryota"/>
</dbReference>
<dbReference type="SMART" id="SM00847">
    <property type="entry name" value="HA2"/>
    <property type="match status" value="1"/>
</dbReference>
<dbReference type="Gene3D" id="3.40.50.300">
    <property type="entry name" value="P-loop containing nucleotide triphosphate hydrolases"/>
    <property type="match status" value="2"/>
</dbReference>
<evidence type="ECO:0000256" key="7">
    <source>
        <dbReference type="SAM" id="MobiDB-lite"/>
    </source>
</evidence>
<dbReference type="InterPro" id="IPR002464">
    <property type="entry name" value="DNA/RNA_helicase_DEAH_CS"/>
</dbReference>
<feature type="domain" description="Helicase ATP-binding" evidence="8">
    <location>
        <begin position="35"/>
        <end position="211"/>
    </location>
</feature>
<dbReference type="InterPro" id="IPR001650">
    <property type="entry name" value="Helicase_C-like"/>
</dbReference>
<dbReference type="InterPro" id="IPR011545">
    <property type="entry name" value="DEAD/DEAH_box_helicase_dom"/>
</dbReference>
<comment type="catalytic activity">
    <reaction evidence="6">
        <text>ATP + H2O = ADP + phosphate + H(+)</text>
        <dbReference type="Rhea" id="RHEA:13065"/>
        <dbReference type="ChEBI" id="CHEBI:15377"/>
        <dbReference type="ChEBI" id="CHEBI:15378"/>
        <dbReference type="ChEBI" id="CHEBI:30616"/>
        <dbReference type="ChEBI" id="CHEBI:43474"/>
        <dbReference type="ChEBI" id="CHEBI:456216"/>
        <dbReference type="EC" id="3.6.4.13"/>
    </reaction>
</comment>
<feature type="region of interest" description="Disordered" evidence="7">
    <location>
        <begin position="497"/>
        <end position="531"/>
    </location>
</feature>
<dbReference type="InterPro" id="IPR011709">
    <property type="entry name" value="DEAD-box_helicase_OB_fold"/>
</dbReference>
<feature type="region of interest" description="Disordered" evidence="7">
    <location>
        <begin position="581"/>
        <end position="625"/>
    </location>
</feature>
<organism evidence="11">
    <name type="scientific">Micromonas pusilla (strain CCMP1545)</name>
    <name type="common">Picoplanktonic green alga</name>
    <dbReference type="NCBI Taxonomy" id="564608"/>
    <lineage>
        <taxon>Eukaryota</taxon>
        <taxon>Viridiplantae</taxon>
        <taxon>Chlorophyta</taxon>
        <taxon>Mamiellophyceae</taxon>
        <taxon>Mamiellales</taxon>
        <taxon>Mamiellaceae</taxon>
        <taxon>Micromonas</taxon>
    </lineage>
</organism>
<dbReference type="GO" id="GO:0016787">
    <property type="term" value="F:hydrolase activity"/>
    <property type="evidence" value="ECO:0007669"/>
    <property type="project" value="UniProtKB-KW"/>
</dbReference>
<feature type="compositionally biased region" description="Gly residues" evidence="7">
    <location>
        <begin position="497"/>
        <end position="511"/>
    </location>
</feature>
<reference evidence="10 11" key="1">
    <citation type="journal article" date="2009" name="Science">
        <title>Green evolution and dynamic adaptations revealed by genomes of the marine picoeukaryotes Micromonas.</title>
        <authorList>
            <person name="Worden A.Z."/>
            <person name="Lee J.H."/>
            <person name="Mock T."/>
            <person name="Rouze P."/>
            <person name="Simmons M.P."/>
            <person name="Aerts A.L."/>
            <person name="Allen A.E."/>
            <person name="Cuvelier M.L."/>
            <person name="Derelle E."/>
            <person name="Everett M.V."/>
            <person name="Foulon E."/>
            <person name="Grimwood J."/>
            <person name="Gundlach H."/>
            <person name="Henrissat B."/>
            <person name="Napoli C."/>
            <person name="McDonald S.M."/>
            <person name="Parker M.S."/>
            <person name="Rombauts S."/>
            <person name="Salamov A."/>
            <person name="Von Dassow P."/>
            <person name="Badger J.H."/>
            <person name="Coutinho P.M."/>
            <person name="Demir E."/>
            <person name="Dubchak I."/>
            <person name="Gentemann C."/>
            <person name="Eikrem W."/>
            <person name="Gready J.E."/>
            <person name="John U."/>
            <person name="Lanier W."/>
            <person name="Lindquist E.A."/>
            <person name="Lucas S."/>
            <person name="Mayer K.F."/>
            <person name="Moreau H."/>
            <person name="Not F."/>
            <person name="Otillar R."/>
            <person name="Panaud O."/>
            <person name="Pangilinan J."/>
            <person name="Paulsen I."/>
            <person name="Piegu B."/>
            <person name="Poliakov A."/>
            <person name="Robbens S."/>
            <person name="Schmutz J."/>
            <person name="Toulza E."/>
            <person name="Wyss T."/>
            <person name="Zelensky A."/>
            <person name="Zhou K."/>
            <person name="Armbrust E.V."/>
            <person name="Bhattacharya D."/>
            <person name="Goodenough U.W."/>
            <person name="Van de Peer Y."/>
            <person name="Grigoriev I.V."/>
        </authorList>
    </citation>
    <scope>NUCLEOTIDE SEQUENCE [LARGE SCALE GENOMIC DNA]</scope>
    <source>
        <strain evidence="10 11">CCMP1545</strain>
    </source>
</reference>
<feature type="compositionally biased region" description="Basic and acidic residues" evidence="7">
    <location>
        <begin position="581"/>
        <end position="615"/>
    </location>
</feature>
<dbReference type="InterPro" id="IPR027417">
    <property type="entry name" value="P-loop_NTPase"/>
</dbReference>
<dbReference type="GO" id="GO:0005524">
    <property type="term" value="F:ATP binding"/>
    <property type="evidence" value="ECO:0007669"/>
    <property type="project" value="UniProtKB-KW"/>
</dbReference>
<dbReference type="Pfam" id="PF04408">
    <property type="entry name" value="WHD_HA2"/>
    <property type="match status" value="1"/>
</dbReference>
<evidence type="ECO:0000256" key="3">
    <source>
        <dbReference type="ARBA" id="ARBA00022801"/>
    </source>
</evidence>
<dbReference type="InterPro" id="IPR003593">
    <property type="entry name" value="AAA+_ATPase"/>
</dbReference>
<evidence type="ECO:0000256" key="1">
    <source>
        <dbReference type="ARBA" id="ARBA00012552"/>
    </source>
</evidence>
<evidence type="ECO:0000256" key="5">
    <source>
        <dbReference type="ARBA" id="ARBA00022840"/>
    </source>
</evidence>
<dbReference type="InterPro" id="IPR014001">
    <property type="entry name" value="Helicase_ATP-bd"/>
</dbReference>
<proteinExistence type="predicted"/>
<dbReference type="InterPro" id="IPR048333">
    <property type="entry name" value="HA2_WH"/>
</dbReference>
<dbReference type="SMART" id="SM00490">
    <property type="entry name" value="HELICc"/>
    <property type="match status" value="1"/>
</dbReference>
<dbReference type="PROSITE" id="PS51192">
    <property type="entry name" value="HELICASE_ATP_BIND_1"/>
    <property type="match status" value="1"/>
</dbReference>
<dbReference type="Proteomes" id="UP000001876">
    <property type="component" value="Unassembled WGS sequence"/>
</dbReference>
<evidence type="ECO:0000256" key="2">
    <source>
        <dbReference type="ARBA" id="ARBA00022741"/>
    </source>
</evidence>
<keyword evidence="11" id="KW-1185">Reference proteome</keyword>
<dbReference type="Pfam" id="PF00270">
    <property type="entry name" value="DEAD"/>
    <property type="match status" value="1"/>
</dbReference>
<dbReference type="STRING" id="564608.C1N4R7"/>
<dbReference type="Gene3D" id="1.20.120.1080">
    <property type="match status" value="1"/>
</dbReference>
<name>C1N4R7_MICPC</name>
<evidence type="ECO:0000313" key="10">
    <source>
        <dbReference type="EMBL" id="EEH52983.1"/>
    </source>
</evidence>
<feature type="region of interest" description="Disordered" evidence="7">
    <location>
        <begin position="1"/>
        <end position="24"/>
    </location>
</feature>
<sequence>MPPPPPEGDREDDGGDPYASSASDLPVTRYASEIVEAVRANPVVVVIGETGSGKTTQISQILHRANLSSSSGDNNAPPSSSSTGIVVTQPRRVAAVSVARRVAHEMNVPVGGLVGYTVRFEDCSGRDTRIKYVTDGTLLRECLEDPSLSKYGVVILDEAHERSLNTDVLFGLLKLLVRTRKPTLKLVITSATLESEKFSAYFGDCPVYHVPGRVFPVDIAYASERPRSYLETAIETTWDLHRSQGPGDILLFLTGQEEIESACKRLNERVRDADETECDDAQILPLYAALPPEAQARVFCAPPRACRRIVVATNIAETSLTVPGVVFVVDPGVVKQNVYDPETGCDALKITAVSAVQARQRAGRAGRTQPGRCFRLYTRDAFEHDMPIVTVPEIQRTSLVGVVLYLKMLRIKGLSVLDFDFLDKPDGAAMTDALRQLYVLGAIDVDGEITEMGREMSPLPVEPQLARAMLEARRRGIVEEMATVAAMLSVERVFVGGSGGGKGQGQGQGQGRDGRDRDRPPPIASADETKMGDHVVLLRTYEAWARGGHRRRFCEEHGLNDRGMEFARDVRKQLLGVFRDRGRDRDMDRGNGDRDGGNGDGDGGRGGKRDRDGVEKNQTQTQRRGDVTDLRKAICVGFANKLARRLPRHNGFRTFGADASMIAEAHPSVARSLADDVTGLLPEWVVFHSLVSTTRPFIKGVCRIEPEWAAQVMPRLGDVDVGRLSGGALAEERTGANAEKAAAAAAEAEAERTREASGRKNTDQAVEDARARYLARKNKAAAKKS</sequence>